<dbReference type="EC" id="2.7.11.1" evidence="17"/>
<dbReference type="PROSITE" id="PS00108">
    <property type="entry name" value="PROTEIN_KINASE_ST"/>
    <property type="match status" value="1"/>
</dbReference>
<dbReference type="InterPro" id="IPR001480">
    <property type="entry name" value="Bulb-type_lectin_dom"/>
</dbReference>
<evidence type="ECO:0000256" key="6">
    <source>
        <dbReference type="ARBA" id="ARBA00022729"/>
    </source>
</evidence>
<keyword evidence="6 21" id="KW-0732">Signal</keyword>
<evidence type="ECO:0000256" key="14">
    <source>
        <dbReference type="ARBA" id="ARBA00023180"/>
    </source>
</evidence>
<dbReference type="PROSITE" id="PS50026">
    <property type="entry name" value="EGF_3"/>
    <property type="match status" value="1"/>
</dbReference>
<comment type="catalytic activity">
    <reaction evidence="16 17">
        <text>L-seryl-[protein] + ATP = O-phospho-L-seryl-[protein] + ADP + H(+)</text>
        <dbReference type="Rhea" id="RHEA:17989"/>
        <dbReference type="Rhea" id="RHEA-COMP:9863"/>
        <dbReference type="Rhea" id="RHEA-COMP:11604"/>
        <dbReference type="ChEBI" id="CHEBI:15378"/>
        <dbReference type="ChEBI" id="CHEBI:29999"/>
        <dbReference type="ChEBI" id="CHEBI:30616"/>
        <dbReference type="ChEBI" id="CHEBI:83421"/>
        <dbReference type="ChEBI" id="CHEBI:456216"/>
        <dbReference type="EC" id="2.7.11.1"/>
    </reaction>
</comment>
<dbReference type="CDD" id="cd00028">
    <property type="entry name" value="B_lectin"/>
    <property type="match status" value="1"/>
</dbReference>
<dbReference type="SUPFAM" id="SSF56112">
    <property type="entry name" value="Protein kinase-like (PK-like)"/>
    <property type="match status" value="1"/>
</dbReference>
<keyword evidence="12" id="KW-1015">Disulfide bond</keyword>
<dbReference type="AlphaFoldDB" id="A0A0J8E0I7"/>
<feature type="binding site" evidence="19">
    <location>
        <position position="508"/>
    </location>
    <ligand>
        <name>ATP</name>
        <dbReference type="ChEBI" id="CHEBI:30616"/>
    </ligand>
</feature>
<dbReference type="Pfam" id="PF00954">
    <property type="entry name" value="S_locus_glycop"/>
    <property type="match status" value="1"/>
</dbReference>
<sequence>MSLCILIFLIIPLLPFSFSSAQSLSSFSISRSPWHPSQNRTILSPNSTFTAGFQRSPTFPNLFIFAVWYSNISHDHTIIWSANWDSPVHQSASLIITSNGDLQLINGSSGPNLWNTTTSVRSNSSRLFLRDDGNLLFGTSWESFEYPTDTFLPNQTFRNTTVLTSRNGKFKFTGSSNLVYGSDIYWSSGSTLVSFGVDGRVVKSSGDPIYSADFGENNKTRRLTLGDDGNLRIFSFDPKRGKWVVVWVALLEICEVHGLCGPGYICYSDGSTLSDYECVCPPGFKRSPNSDSCESKIPNNDLARSKFLRLDFVNYSGGSNQTNVITYSFANCSSKCLAHDQCLGFGFKYDGSGYCVLQLEKLINGYWSPNTEMAFYLRVDQSEPDPSNFTGMSEVLNTTCPVLVGLPDTSDESNKTTWNIVIVSVLFTVEIASGVLLFWAFLKRYVKYRDMAQTLGLGLFPTAGPKRFTYAEIKSATKDFSEENMIGRGSFSDVYMGKLHDGRPVAVKCLKSVTGGDSEFWAEVTIIARMHHLNLVRLWGFCNEKSRRILVYEHVSNGSLDKYLFRPSHIGLEGQNNEHETDMMLSQEQKPILDWSIRYRIALGVARAIAYLHEECLEWVLHCDIKPENILLGDDFCPKVADFGLSKLRKKEQLVTMSRIRGTRGYLAPEWTKNDPVTSKVDVFSFGMVLLEIVTGVRNMIQGPSCIPSEEWYFPKWAFELAIEERRMEEILDHQIKHSYDDKVHFNIIDRMVKTAMWCVQERPEMRPSMGKVAKMLEGTVEIMEPPKPTMFYL</sequence>
<dbReference type="GO" id="GO:0048544">
    <property type="term" value="P:recognition of pollen"/>
    <property type="evidence" value="ECO:0007669"/>
    <property type="project" value="InterPro"/>
</dbReference>
<keyword evidence="3 18" id="KW-0245">EGF-like domain</keyword>
<dbReference type="Gene3D" id="3.30.200.20">
    <property type="entry name" value="Phosphorylase Kinase, domain 1"/>
    <property type="match status" value="1"/>
</dbReference>
<dbReference type="EMBL" id="KQ090367">
    <property type="protein sequence ID" value="KMS96615.1"/>
    <property type="molecule type" value="Genomic_DNA"/>
</dbReference>
<dbReference type="CDD" id="cd00053">
    <property type="entry name" value="EGF"/>
    <property type="match status" value="1"/>
</dbReference>
<dbReference type="Pfam" id="PF00069">
    <property type="entry name" value="Pkinase"/>
    <property type="match status" value="1"/>
</dbReference>
<keyword evidence="27" id="KW-1185">Reference proteome</keyword>
<dbReference type="InterPro" id="IPR000858">
    <property type="entry name" value="S_locus_glycoprot_dom"/>
</dbReference>
<evidence type="ECO:0000259" key="25">
    <source>
        <dbReference type="PROSITE" id="PS50948"/>
    </source>
</evidence>
<evidence type="ECO:0000256" key="19">
    <source>
        <dbReference type="PROSITE-ProRule" id="PRU10141"/>
    </source>
</evidence>
<feature type="domain" description="EGF-like" evidence="23">
    <location>
        <begin position="250"/>
        <end position="294"/>
    </location>
</feature>
<evidence type="ECO:0000256" key="10">
    <source>
        <dbReference type="ARBA" id="ARBA00022989"/>
    </source>
</evidence>
<dbReference type="Gene3D" id="2.90.10.10">
    <property type="entry name" value="Bulb-type lectin domain"/>
    <property type="match status" value="1"/>
</dbReference>
<dbReference type="InterPro" id="IPR017441">
    <property type="entry name" value="Protein_kinase_ATP_BS"/>
</dbReference>
<evidence type="ECO:0000256" key="12">
    <source>
        <dbReference type="ARBA" id="ARBA00023157"/>
    </source>
</evidence>
<dbReference type="SMART" id="SM00220">
    <property type="entry name" value="S_TKc"/>
    <property type="match status" value="1"/>
</dbReference>
<dbReference type="OrthoDB" id="1537556at2759"/>
<evidence type="ECO:0000313" key="27">
    <source>
        <dbReference type="Proteomes" id="UP000035740"/>
    </source>
</evidence>
<dbReference type="SMART" id="SM00108">
    <property type="entry name" value="B_lectin"/>
    <property type="match status" value="1"/>
</dbReference>
<evidence type="ECO:0000256" key="21">
    <source>
        <dbReference type="SAM" id="SignalP"/>
    </source>
</evidence>
<evidence type="ECO:0000256" key="13">
    <source>
        <dbReference type="ARBA" id="ARBA00023170"/>
    </source>
</evidence>
<dbReference type="FunFam" id="3.30.200.20:FF:000059">
    <property type="entry name" value="S-receptor-like serine/threonine-protein kinase"/>
    <property type="match status" value="1"/>
</dbReference>
<evidence type="ECO:0000256" key="2">
    <source>
        <dbReference type="ARBA" id="ARBA00022527"/>
    </source>
</evidence>
<dbReference type="Gene3D" id="2.90.10.30">
    <property type="match status" value="1"/>
</dbReference>
<comment type="subcellular location">
    <subcellularLocation>
        <location evidence="1">Membrane</location>
        <topology evidence="1">Single-pass type I membrane protein</topology>
    </subcellularLocation>
</comment>
<dbReference type="PANTHER" id="PTHR47974:SF6">
    <property type="entry name" value="NON-SPECIFIC SERINE_THREONINE PROTEIN KINASE"/>
    <property type="match status" value="1"/>
</dbReference>
<comment type="caution">
    <text evidence="18">Lacks conserved residue(s) required for the propagation of feature annotation.</text>
</comment>
<keyword evidence="10 20" id="KW-1133">Transmembrane helix</keyword>
<dbReference type="GO" id="GO:0016020">
    <property type="term" value="C:membrane"/>
    <property type="evidence" value="ECO:0007669"/>
    <property type="project" value="UniProtKB-SubCell"/>
</dbReference>
<accession>A0A0J8E0I7</accession>
<keyword evidence="4 17" id="KW-0808">Transferase</keyword>
<dbReference type="Gramene" id="KMS96615">
    <property type="protein sequence ID" value="KMS96615"/>
    <property type="gene ID" value="BVRB_8g201450"/>
</dbReference>
<feature type="signal peptide" evidence="21">
    <location>
        <begin position="1"/>
        <end position="21"/>
    </location>
</feature>
<dbReference type="GO" id="GO:0004674">
    <property type="term" value="F:protein serine/threonine kinase activity"/>
    <property type="evidence" value="ECO:0007669"/>
    <property type="project" value="UniProtKB-KW"/>
</dbReference>
<dbReference type="InterPro" id="IPR003609">
    <property type="entry name" value="Pan_app"/>
</dbReference>
<comment type="similarity">
    <text evidence="17">Belongs to the protein kinase superfamily. Ser/Thr protein kinase family.</text>
</comment>
<dbReference type="SUPFAM" id="SSF51110">
    <property type="entry name" value="alpha-D-mannose-specific plant lectins"/>
    <property type="match status" value="1"/>
</dbReference>
<evidence type="ECO:0000256" key="5">
    <source>
        <dbReference type="ARBA" id="ARBA00022692"/>
    </source>
</evidence>
<evidence type="ECO:0000256" key="15">
    <source>
        <dbReference type="ARBA" id="ARBA00047899"/>
    </source>
</evidence>
<dbReference type="InterPro" id="IPR011009">
    <property type="entry name" value="Kinase-like_dom_sf"/>
</dbReference>
<dbReference type="InterPro" id="IPR000719">
    <property type="entry name" value="Prot_kinase_dom"/>
</dbReference>
<keyword evidence="5 20" id="KW-0812">Transmembrane</keyword>
<evidence type="ECO:0000256" key="8">
    <source>
        <dbReference type="ARBA" id="ARBA00022777"/>
    </source>
</evidence>
<evidence type="ECO:0000256" key="16">
    <source>
        <dbReference type="ARBA" id="ARBA00048679"/>
    </source>
</evidence>
<evidence type="ECO:0000256" key="3">
    <source>
        <dbReference type="ARBA" id="ARBA00022536"/>
    </source>
</evidence>
<keyword evidence="11 20" id="KW-0472">Membrane</keyword>
<comment type="catalytic activity">
    <reaction evidence="15 17">
        <text>L-threonyl-[protein] + ATP = O-phospho-L-threonyl-[protein] + ADP + H(+)</text>
        <dbReference type="Rhea" id="RHEA:46608"/>
        <dbReference type="Rhea" id="RHEA-COMP:11060"/>
        <dbReference type="Rhea" id="RHEA-COMP:11605"/>
        <dbReference type="ChEBI" id="CHEBI:15378"/>
        <dbReference type="ChEBI" id="CHEBI:30013"/>
        <dbReference type="ChEBI" id="CHEBI:30616"/>
        <dbReference type="ChEBI" id="CHEBI:61977"/>
        <dbReference type="ChEBI" id="CHEBI:456216"/>
        <dbReference type="EC" id="2.7.11.1"/>
    </reaction>
</comment>
<dbReference type="Pfam" id="PF01453">
    <property type="entry name" value="B_lectin"/>
    <property type="match status" value="1"/>
</dbReference>
<feature type="chain" id="PRO_5005296582" description="Receptor-like serine/threonine-protein kinase" evidence="21">
    <location>
        <begin position="22"/>
        <end position="794"/>
    </location>
</feature>
<dbReference type="InterPro" id="IPR008271">
    <property type="entry name" value="Ser/Thr_kinase_AS"/>
</dbReference>
<keyword evidence="2 17" id="KW-0723">Serine/threonine-protein kinase</keyword>
<dbReference type="eggNOG" id="ENOG502QSMP">
    <property type="taxonomic scope" value="Eukaryota"/>
</dbReference>
<evidence type="ECO:0000313" key="26">
    <source>
        <dbReference type="EMBL" id="KMS96615.1"/>
    </source>
</evidence>
<dbReference type="InterPro" id="IPR024171">
    <property type="entry name" value="SRK-like_kinase"/>
</dbReference>
<name>A0A0J8E0I7_BETVV</name>
<dbReference type="InterPro" id="IPR036426">
    <property type="entry name" value="Bulb-type_lectin_dom_sf"/>
</dbReference>
<dbReference type="PROSITE" id="PS50948">
    <property type="entry name" value="PAN"/>
    <property type="match status" value="1"/>
</dbReference>
<keyword evidence="8 17" id="KW-0418">Kinase</keyword>
<evidence type="ECO:0000256" key="20">
    <source>
        <dbReference type="SAM" id="Phobius"/>
    </source>
</evidence>
<keyword evidence="13" id="KW-0675">Receptor</keyword>
<protein>
    <recommendedName>
        <fullName evidence="17">Receptor-like serine/threonine-protein kinase</fullName>
        <ecNumber evidence="17">2.7.11.1</ecNumber>
    </recommendedName>
</protein>
<organism evidence="26 27">
    <name type="scientific">Beta vulgaris subsp. vulgaris</name>
    <name type="common">Beet</name>
    <dbReference type="NCBI Taxonomy" id="3555"/>
    <lineage>
        <taxon>Eukaryota</taxon>
        <taxon>Viridiplantae</taxon>
        <taxon>Streptophyta</taxon>
        <taxon>Embryophyta</taxon>
        <taxon>Tracheophyta</taxon>
        <taxon>Spermatophyta</taxon>
        <taxon>Magnoliopsida</taxon>
        <taxon>eudicotyledons</taxon>
        <taxon>Gunneridae</taxon>
        <taxon>Pentapetalae</taxon>
        <taxon>Caryophyllales</taxon>
        <taxon>Chenopodiaceae</taxon>
        <taxon>Betoideae</taxon>
        <taxon>Beta</taxon>
    </lineage>
</organism>
<dbReference type="InterPro" id="IPR000742">
    <property type="entry name" value="EGF"/>
</dbReference>
<evidence type="ECO:0000256" key="4">
    <source>
        <dbReference type="ARBA" id="ARBA00022679"/>
    </source>
</evidence>
<keyword evidence="14" id="KW-0325">Glycoprotein</keyword>
<evidence type="ECO:0000256" key="11">
    <source>
        <dbReference type="ARBA" id="ARBA00023136"/>
    </source>
</evidence>
<evidence type="ECO:0000259" key="23">
    <source>
        <dbReference type="PROSITE" id="PS50026"/>
    </source>
</evidence>
<dbReference type="Proteomes" id="UP000035740">
    <property type="component" value="Unassembled WGS sequence"/>
</dbReference>
<evidence type="ECO:0000256" key="9">
    <source>
        <dbReference type="ARBA" id="ARBA00022840"/>
    </source>
</evidence>
<evidence type="ECO:0000259" key="22">
    <source>
        <dbReference type="PROSITE" id="PS50011"/>
    </source>
</evidence>
<dbReference type="PIRSF" id="PIRSF000641">
    <property type="entry name" value="SRK"/>
    <property type="match status" value="1"/>
</dbReference>
<dbReference type="GO" id="GO:0005524">
    <property type="term" value="F:ATP binding"/>
    <property type="evidence" value="ECO:0007669"/>
    <property type="project" value="UniProtKB-UniRule"/>
</dbReference>
<dbReference type="PROSITE" id="PS00107">
    <property type="entry name" value="PROTEIN_KINASE_ATP"/>
    <property type="match status" value="1"/>
</dbReference>
<reference evidence="26 27" key="1">
    <citation type="journal article" date="2014" name="Nature">
        <title>The genome of the recently domesticated crop plant sugar beet (Beta vulgaris).</title>
        <authorList>
            <person name="Dohm J.C."/>
            <person name="Minoche A.E."/>
            <person name="Holtgrawe D."/>
            <person name="Capella-Gutierrez S."/>
            <person name="Zakrzewski F."/>
            <person name="Tafer H."/>
            <person name="Rupp O."/>
            <person name="Sorensen T.R."/>
            <person name="Stracke R."/>
            <person name="Reinhardt R."/>
            <person name="Goesmann A."/>
            <person name="Kraft T."/>
            <person name="Schulz B."/>
            <person name="Stadler P.F."/>
            <person name="Schmidt T."/>
            <person name="Gabaldon T."/>
            <person name="Lehrach H."/>
            <person name="Weisshaar B."/>
            <person name="Himmelbauer H."/>
        </authorList>
    </citation>
    <scope>NUCLEOTIDE SEQUENCE [LARGE SCALE GENOMIC DNA]</scope>
    <source>
        <tissue evidence="26">Taproot</tissue>
    </source>
</reference>
<evidence type="ECO:0000256" key="1">
    <source>
        <dbReference type="ARBA" id="ARBA00004479"/>
    </source>
</evidence>
<feature type="domain" description="Apple" evidence="25">
    <location>
        <begin position="293"/>
        <end position="380"/>
    </location>
</feature>
<dbReference type="FunFam" id="1.10.510.10:FF:000621">
    <property type="entry name" value="Serine/threonine-protein kinase"/>
    <property type="match status" value="1"/>
</dbReference>
<feature type="domain" description="Bulb-type lectin" evidence="24">
    <location>
        <begin position="27"/>
        <end position="150"/>
    </location>
</feature>
<keyword evidence="7 17" id="KW-0547">Nucleotide-binding</keyword>
<dbReference type="Gene3D" id="1.10.510.10">
    <property type="entry name" value="Transferase(Phosphotransferase) domain 1"/>
    <property type="match status" value="1"/>
</dbReference>
<evidence type="ECO:0000256" key="17">
    <source>
        <dbReference type="PIRNR" id="PIRNR000641"/>
    </source>
</evidence>
<dbReference type="PANTHER" id="PTHR47974">
    <property type="entry name" value="OS07G0415500 PROTEIN"/>
    <property type="match status" value="1"/>
</dbReference>
<dbReference type="PROSITE" id="PS50011">
    <property type="entry name" value="PROTEIN_KINASE_DOM"/>
    <property type="match status" value="1"/>
</dbReference>
<feature type="transmembrane region" description="Helical" evidence="20">
    <location>
        <begin position="418"/>
        <end position="442"/>
    </location>
</feature>
<evidence type="ECO:0000256" key="18">
    <source>
        <dbReference type="PROSITE-ProRule" id="PRU00076"/>
    </source>
</evidence>
<dbReference type="PROSITE" id="PS50927">
    <property type="entry name" value="BULB_LECTIN"/>
    <property type="match status" value="1"/>
</dbReference>
<dbReference type="GO" id="GO:0106310">
    <property type="term" value="F:protein serine kinase activity"/>
    <property type="evidence" value="ECO:0007669"/>
    <property type="project" value="RHEA"/>
</dbReference>
<gene>
    <name evidence="26" type="ORF">BVRB_8g201450</name>
</gene>
<dbReference type="PROSITE" id="PS01186">
    <property type="entry name" value="EGF_2"/>
    <property type="match status" value="1"/>
</dbReference>
<feature type="domain" description="Protein kinase" evidence="22">
    <location>
        <begin position="480"/>
        <end position="781"/>
    </location>
</feature>
<proteinExistence type="inferred from homology"/>
<keyword evidence="9 17" id="KW-0067">ATP-binding</keyword>
<evidence type="ECO:0000256" key="7">
    <source>
        <dbReference type="ARBA" id="ARBA00022741"/>
    </source>
</evidence>
<dbReference type="OMA" id="WSPATEM"/>
<evidence type="ECO:0000259" key="24">
    <source>
        <dbReference type="PROSITE" id="PS50927"/>
    </source>
</evidence>